<dbReference type="InterPro" id="IPR041490">
    <property type="entry name" value="KstR2_TetR_C"/>
</dbReference>
<dbReference type="PRINTS" id="PR00455">
    <property type="entry name" value="HTHTETR"/>
</dbReference>
<dbReference type="PANTHER" id="PTHR30055">
    <property type="entry name" value="HTH-TYPE TRANSCRIPTIONAL REGULATOR RUTR"/>
    <property type="match status" value="1"/>
</dbReference>
<dbReference type="eggNOG" id="COG1309">
    <property type="taxonomic scope" value="Bacteria"/>
</dbReference>
<reference evidence="6 7" key="1">
    <citation type="submission" date="2016-10" db="EMBL/GenBank/DDBJ databases">
        <authorList>
            <person name="de Groot N.N."/>
        </authorList>
    </citation>
    <scope>NUCLEOTIDE SEQUENCE [LARGE SCALE GENOMIC DNA]</scope>
    <source>
        <strain evidence="6 7">DSM 44149</strain>
    </source>
</reference>
<keyword evidence="2 4" id="KW-0238">DNA-binding</keyword>
<evidence type="ECO:0000256" key="2">
    <source>
        <dbReference type="ARBA" id="ARBA00023125"/>
    </source>
</evidence>
<proteinExistence type="predicted"/>
<evidence type="ECO:0000313" key="6">
    <source>
        <dbReference type="EMBL" id="SDM55569.1"/>
    </source>
</evidence>
<feature type="DNA-binding region" description="H-T-H motif" evidence="4">
    <location>
        <begin position="40"/>
        <end position="59"/>
    </location>
</feature>
<dbReference type="EMBL" id="LT629701">
    <property type="protein sequence ID" value="SDM55569.1"/>
    <property type="molecule type" value="Genomic_DNA"/>
</dbReference>
<evidence type="ECO:0000259" key="5">
    <source>
        <dbReference type="PROSITE" id="PS50977"/>
    </source>
</evidence>
<keyword evidence="7" id="KW-1185">Reference proteome</keyword>
<dbReference type="InterPro" id="IPR001647">
    <property type="entry name" value="HTH_TetR"/>
</dbReference>
<dbReference type="SUPFAM" id="SSF46689">
    <property type="entry name" value="Homeodomain-like"/>
    <property type="match status" value="1"/>
</dbReference>
<dbReference type="SUPFAM" id="SSF48498">
    <property type="entry name" value="Tetracyclin repressor-like, C-terminal domain"/>
    <property type="match status" value="1"/>
</dbReference>
<dbReference type="InterPro" id="IPR036271">
    <property type="entry name" value="Tet_transcr_reg_TetR-rel_C_sf"/>
</dbReference>
<dbReference type="InterPro" id="IPR023772">
    <property type="entry name" value="DNA-bd_HTH_TetR-type_CS"/>
</dbReference>
<keyword evidence="3" id="KW-0804">Transcription</keyword>
<dbReference type="PANTHER" id="PTHR30055:SF234">
    <property type="entry name" value="HTH-TYPE TRANSCRIPTIONAL REGULATOR BETI"/>
    <property type="match status" value="1"/>
</dbReference>
<organism evidence="6 7">
    <name type="scientific">Allokutzneria albata</name>
    <name type="common">Kibdelosporangium albatum</name>
    <dbReference type="NCBI Taxonomy" id="211114"/>
    <lineage>
        <taxon>Bacteria</taxon>
        <taxon>Bacillati</taxon>
        <taxon>Actinomycetota</taxon>
        <taxon>Actinomycetes</taxon>
        <taxon>Pseudonocardiales</taxon>
        <taxon>Pseudonocardiaceae</taxon>
        <taxon>Allokutzneria</taxon>
    </lineage>
</organism>
<accession>A0A1G9U6G8</accession>
<dbReference type="GO" id="GO:0003700">
    <property type="term" value="F:DNA-binding transcription factor activity"/>
    <property type="evidence" value="ECO:0007669"/>
    <property type="project" value="TreeGrafter"/>
</dbReference>
<name>A0A1G9U6G8_ALLAB</name>
<dbReference type="PROSITE" id="PS01081">
    <property type="entry name" value="HTH_TETR_1"/>
    <property type="match status" value="1"/>
</dbReference>
<feature type="domain" description="HTH tetR-type" evidence="5">
    <location>
        <begin position="17"/>
        <end position="77"/>
    </location>
</feature>
<dbReference type="GO" id="GO:0000976">
    <property type="term" value="F:transcription cis-regulatory region binding"/>
    <property type="evidence" value="ECO:0007669"/>
    <property type="project" value="TreeGrafter"/>
</dbReference>
<dbReference type="Proteomes" id="UP000183376">
    <property type="component" value="Chromosome I"/>
</dbReference>
<dbReference type="InterPro" id="IPR050109">
    <property type="entry name" value="HTH-type_TetR-like_transc_reg"/>
</dbReference>
<sequence>MAPVPKISAASLAEHREATRERILDAWGELLRRHGYEKITLAQVGAEAGIARTALYNYFADKEALLIAHTTRESATFVEMIRRELGGADSAAERLRRYIRLHLTDFAARPPIPGRDLMQVLAPEKYRELLSHTEMFEAPLREIIDAGAADGEFDTDDPAMTTALVLGCLFAERTPLSTGKHDLDKAVEHVTAFLFRALGCR</sequence>
<gene>
    <name evidence="6" type="ORF">SAMN04489726_2220</name>
</gene>
<dbReference type="PROSITE" id="PS50977">
    <property type="entry name" value="HTH_TETR_2"/>
    <property type="match status" value="1"/>
</dbReference>
<dbReference type="AlphaFoldDB" id="A0A1G9U6G8"/>
<keyword evidence="1" id="KW-0805">Transcription regulation</keyword>
<evidence type="ECO:0000256" key="4">
    <source>
        <dbReference type="PROSITE-ProRule" id="PRU00335"/>
    </source>
</evidence>
<evidence type="ECO:0000256" key="1">
    <source>
        <dbReference type="ARBA" id="ARBA00023015"/>
    </source>
</evidence>
<dbReference type="InterPro" id="IPR009057">
    <property type="entry name" value="Homeodomain-like_sf"/>
</dbReference>
<evidence type="ECO:0000256" key="3">
    <source>
        <dbReference type="ARBA" id="ARBA00023163"/>
    </source>
</evidence>
<dbReference type="Gene3D" id="1.10.10.60">
    <property type="entry name" value="Homeodomain-like"/>
    <property type="match status" value="1"/>
</dbReference>
<dbReference type="STRING" id="211114.SAMN04489726_2220"/>
<dbReference type="Gene3D" id="1.10.357.10">
    <property type="entry name" value="Tetracycline Repressor, domain 2"/>
    <property type="match status" value="1"/>
</dbReference>
<dbReference type="Pfam" id="PF00440">
    <property type="entry name" value="TetR_N"/>
    <property type="match status" value="1"/>
</dbReference>
<evidence type="ECO:0000313" key="7">
    <source>
        <dbReference type="Proteomes" id="UP000183376"/>
    </source>
</evidence>
<dbReference type="Pfam" id="PF17932">
    <property type="entry name" value="TetR_C_24"/>
    <property type="match status" value="1"/>
</dbReference>
<protein>
    <submittedName>
        <fullName evidence="6">DNA-binding transcriptional regulator, AcrR family</fullName>
    </submittedName>
</protein>